<proteinExistence type="predicted"/>
<evidence type="ECO:0000256" key="1">
    <source>
        <dbReference type="SAM" id="MobiDB-lite"/>
    </source>
</evidence>
<evidence type="ECO:0008006" key="4">
    <source>
        <dbReference type="Google" id="ProtNLM"/>
    </source>
</evidence>
<comment type="caution">
    <text evidence="2">The sequence shown here is derived from an EMBL/GenBank/DDBJ whole genome shotgun (WGS) entry which is preliminary data.</text>
</comment>
<name>A0ABD6ASH8_9EURY</name>
<evidence type="ECO:0000313" key="3">
    <source>
        <dbReference type="Proteomes" id="UP001597187"/>
    </source>
</evidence>
<dbReference type="EMBL" id="JBHUDC010000002">
    <property type="protein sequence ID" value="MFD1512480.1"/>
    <property type="molecule type" value="Genomic_DNA"/>
</dbReference>
<accession>A0ABD6ASH8</accession>
<dbReference type="Proteomes" id="UP001597187">
    <property type="component" value="Unassembled WGS sequence"/>
</dbReference>
<feature type="compositionally biased region" description="Basic and acidic residues" evidence="1">
    <location>
        <begin position="193"/>
        <end position="216"/>
    </location>
</feature>
<sequence length="257" mass="28562">MSDEKECFFIAPIGDEGSEVRERSNKVKEFIVEEAVSEFGYSVTRADELEEPGSITNQIIDKTVESELVVADLTDHNPNVFYELAVRHATGEPYISLITSGESIPFDISDFRAIYYGLDVADAARARDEIKGHLLSIKEGDSISENPISQSAELKSLRESGDPTDKGLAEMLESVGRLTTKVDRLEQSIEHIKENTGIDERNSTEARTPEDSENIKISRGFGDEDYEGILEKVKLIKKSNGRDSEHDGKLVKAQYDG</sequence>
<protein>
    <recommendedName>
        <fullName evidence="4">Nucleoside 2-deoxyribosyltransferase</fullName>
    </recommendedName>
</protein>
<reference evidence="2 3" key="1">
    <citation type="journal article" date="2019" name="Int. J. Syst. Evol. Microbiol.">
        <title>The Global Catalogue of Microorganisms (GCM) 10K type strain sequencing project: providing services to taxonomists for standard genome sequencing and annotation.</title>
        <authorList>
            <consortium name="The Broad Institute Genomics Platform"/>
            <consortium name="The Broad Institute Genome Sequencing Center for Infectious Disease"/>
            <person name="Wu L."/>
            <person name="Ma J."/>
        </authorList>
    </citation>
    <scope>NUCLEOTIDE SEQUENCE [LARGE SCALE GENOMIC DNA]</scope>
    <source>
        <strain evidence="2 3">CGMCC 1.12563</strain>
    </source>
</reference>
<dbReference type="AlphaFoldDB" id="A0ABD6ASH8"/>
<dbReference type="RefSeq" id="WP_250872458.1">
    <property type="nucleotide sequence ID" value="NZ_JALXFV010000002.1"/>
</dbReference>
<keyword evidence="3" id="KW-1185">Reference proteome</keyword>
<gene>
    <name evidence="2" type="ORF">ACFSBT_04195</name>
</gene>
<organism evidence="2 3">
    <name type="scientific">Halomarina rubra</name>
    <dbReference type="NCBI Taxonomy" id="2071873"/>
    <lineage>
        <taxon>Archaea</taxon>
        <taxon>Methanobacteriati</taxon>
        <taxon>Methanobacteriota</taxon>
        <taxon>Stenosarchaea group</taxon>
        <taxon>Halobacteria</taxon>
        <taxon>Halobacteriales</taxon>
        <taxon>Natronomonadaceae</taxon>
        <taxon>Halomarina</taxon>
    </lineage>
</organism>
<feature type="region of interest" description="Disordered" evidence="1">
    <location>
        <begin position="193"/>
        <end position="220"/>
    </location>
</feature>
<evidence type="ECO:0000313" key="2">
    <source>
        <dbReference type="EMBL" id="MFD1512480.1"/>
    </source>
</evidence>